<evidence type="ECO:0000256" key="3">
    <source>
        <dbReference type="ARBA" id="ARBA00023024"/>
    </source>
</evidence>
<dbReference type="SMART" id="SM00089">
    <property type="entry name" value="PKD"/>
    <property type="match status" value="1"/>
</dbReference>
<dbReference type="SMART" id="SM00636">
    <property type="entry name" value="Glyco_18"/>
    <property type="match status" value="1"/>
</dbReference>
<dbReference type="GO" id="GO:0006032">
    <property type="term" value="P:chitin catabolic process"/>
    <property type="evidence" value="ECO:0007669"/>
    <property type="project" value="UniProtKB-KW"/>
</dbReference>
<dbReference type="GO" id="GO:0004553">
    <property type="term" value="F:hydrolase activity, hydrolyzing O-glycosyl compounds"/>
    <property type="evidence" value="ECO:0007669"/>
    <property type="project" value="InterPro"/>
</dbReference>
<dbReference type="InterPro" id="IPR029070">
    <property type="entry name" value="Chitinase_insertion_sf"/>
</dbReference>
<dbReference type="InterPro" id="IPR022409">
    <property type="entry name" value="PKD/Chitinase_dom"/>
</dbReference>
<dbReference type="SMART" id="SM00495">
    <property type="entry name" value="ChtBD3"/>
    <property type="match status" value="2"/>
</dbReference>
<dbReference type="SUPFAM" id="SSF51445">
    <property type="entry name" value="(Trans)glycosidases"/>
    <property type="match status" value="1"/>
</dbReference>
<dbReference type="GeneID" id="42177649"/>
<comment type="similarity">
    <text evidence="1">Belongs to the glycosyl hydrolase 18 family. Chitinase class II subfamily.</text>
</comment>
<dbReference type="GO" id="GO:0008061">
    <property type="term" value="F:chitin binding"/>
    <property type="evidence" value="ECO:0007669"/>
    <property type="project" value="InterPro"/>
</dbReference>
<dbReference type="CDD" id="cd12215">
    <property type="entry name" value="ChiC_BD"/>
    <property type="match status" value="2"/>
</dbReference>
<name>A0A4D6KEL6_9EURY</name>
<dbReference type="InterPro" id="IPR001579">
    <property type="entry name" value="Glyco_hydro_18_chit_AS"/>
</dbReference>
<reference evidence="9 10" key="2">
    <citation type="submission" date="2019-04" db="EMBL/GenBank/DDBJ databases">
        <authorList>
            <person name="Yang S."/>
            <person name="Wei W."/>
        </authorList>
    </citation>
    <scope>NUCLEOTIDE SEQUENCE [LARGE SCALE GENOMIC DNA]</scope>
    <source>
        <strain evidence="10">ZP60</strain>
    </source>
</reference>
<reference evidence="9 10" key="1">
    <citation type="submission" date="2019-04" db="EMBL/GenBank/DDBJ databases">
        <title>Complete genome sequence of Arthrobacter sp. ZXY-2 associated with effective atrazine degradation and salt adaptation.</title>
        <authorList>
            <person name="Zhao X."/>
        </authorList>
    </citation>
    <scope>NUCLEOTIDE SEQUENCE [LARGE SCALE GENOMIC DNA]</scope>
    <source>
        <strain evidence="10">ZP60</strain>
    </source>
</reference>
<dbReference type="InterPro" id="IPR035986">
    <property type="entry name" value="PKD_dom_sf"/>
</dbReference>
<feature type="compositionally biased region" description="Low complexity" evidence="6">
    <location>
        <begin position="172"/>
        <end position="185"/>
    </location>
</feature>
<dbReference type="Gene3D" id="3.20.20.80">
    <property type="entry name" value="Glycosidases"/>
    <property type="match status" value="1"/>
</dbReference>
<dbReference type="PROSITE" id="PS50093">
    <property type="entry name" value="PKD"/>
    <property type="match status" value="1"/>
</dbReference>
<evidence type="ECO:0000256" key="4">
    <source>
        <dbReference type="ARBA" id="ARBA00023277"/>
    </source>
</evidence>
<dbReference type="InterPro" id="IPR013783">
    <property type="entry name" value="Ig-like_fold"/>
</dbReference>
<dbReference type="InterPro" id="IPR017853">
    <property type="entry name" value="GH"/>
</dbReference>
<dbReference type="InterPro" id="IPR050314">
    <property type="entry name" value="Glycosyl_Hydrlase_18"/>
</dbReference>
<dbReference type="RefSeq" id="WP_015763870.1">
    <property type="nucleotide sequence ID" value="NZ_CP039375.1"/>
</dbReference>
<keyword evidence="3" id="KW-0624">Polysaccharide degradation</keyword>
<evidence type="ECO:0000259" key="7">
    <source>
        <dbReference type="PROSITE" id="PS50093"/>
    </source>
</evidence>
<dbReference type="AlphaFoldDB" id="A0A4D6KEL6"/>
<dbReference type="Proteomes" id="UP000297053">
    <property type="component" value="Chromosome"/>
</dbReference>
<accession>A0A4D6KEL6</accession>
<keyword evidence="5" id="KW-0326">Glycosidase</keyword>
<feature type="region of interest" description="Disordered" evidence="6">
    <location>
        <begin position="120"/>
        <end position="185"/>
    </location>
</feature>
<dbReference type="InterPro" id="IPR003610">
    <property type="entry name" value="CBM5/12"/>
</dbReference>
<feature type="domain" description="GH18" evidence="8">
    <location>
        <begin position="245"/>
        <end position="634"/>
    </location>
</feature>
<dbReference type="Gene3D" id="2.10.10.20">
    <property type="entry name" value="Carbohydrate-binding module superfamily 5/12"/>
    <property type="match status" value="2"/>
</dbReference>
<proteinExistence type="inferred from homology"/>
<dbReference type="Pfam" id="PF00704">
    <property type="entry name" value="Glyco_hydro_18"/>
    <property type="match status" value="1"/>
</dbReference>
<organism evidence="9 10">
    <name type="scientific">Halomicrobium mukohataei</name>
    <dbReference type="NCBI Taxonomy" id="57705"/>
    <lineage>
        <taxon>Archaea</taxon>
        <taxon>Methanobacteriati</taxon>
        <taxon>Methanobacteriota</taxon>
        <taxon>Stenosarchaea group</taxon>
        <taxon>Halobacteria</taxon>
        <taxon>Halobacteriales</taxon>
        <taxon>Haloarculaceae</taxon>
        <taxon>Halomicrobium</taxon>
    </lineage>
</organism>
<dbReference type="SUPFAM" id="SSF54556">
    <property type="entry name" value="Chitinase insertion domain"/>
    <property type="match status" value="1"/>
</dbReference>
<dbReference type="PANTHER" id="PTHR11177:SF317">
    <property type="entry name" value="CHITINASE 12-RELATED"/>
    <property type="match status" value="1"/>
</dbReference>
<dbReference type="KEGG" id="halz:E5139_01890"/>
<dbReference type="Gene3D" id="2.60.40.10">
    <property type="entry name" value="Immunoglobulins"/>
    <property type="match status" value="1"/>
</dbReference>
<evidence type="ECO:0000256" key="2">
    <source>
        <dbReference type="ARBA" id="ARBA00022801"/>
    </source>
</evidence>
<keyword evidence="3" id="KW-0146">Chitin degradation</keyword>
<dbReference type="Pfam" id="PF18911">
    <property type="entry name" value="PKD_4"/>
    <property type="match status" value="1"/>
</dbReference>
<dbReference type="SUPFAM" id="SSF49299">
    <property type="entry name" value="PKD domain"/>
    <property type="match status" value="1"/>
</dbReference>
<dbReference type="CDD" id="cd00146">
    <property type="entry name" value="PKD"/>
    <property type="match status" value="1"/>
</dbReference>
<dbReference type="InterPro" id="IPR001223">
    <property type="entry name" value="Glyco_hydro18_cat"/>
</dbReference>
<evidence type="ECO:0000259" key="8">
    <source>
        <dbReference type="PROSITE" id="PS51910"/>
    </source>
</evidence>
<dbReference type="InterPro" id="IPR011583">
    <property type="entry name" value="Chitinase_II/V-like_cat"/>
</dbReference>
<evidence type="ECO:0000313" key="9">
    <source>
        <dbReference type="EMBL" id="QCD67058.1"/>
    </source>
</evidence>
<evidence type="ECO:0000256" key="5">
    <source>
        <dbReference type="ARBA" id="ARBA00023295"/>
    </source>
</evidence>
<dbReference type="GO" id="GO:0005576">
    <property type="term" value="C:extracellular region"/>
    <property type="evidence" value="ECO:0007669"/>
    <property type="project" value="InterPro"/>
</dbReference>
<feature type="domain" description="PKD" evidence="7">
    <location>
        <begin position="153"/>
        <end position="234"/>
    </location>
</feature>
<dbReference type="EMBL" id="CP039375">
    <property type="protein sequence ID" value="QCD67058.1"/>
    <property type="molecule type" value="Genomic_DNA"/>
</dbReference>
<dbReference type="GO" id="GO:0005975">
    <property type="term" value="P:carbohydrate metabolic process"/>
    <property type="evidence" value="ECO:0007669"/>
    <property type="project" value="InterPro"/>
</dbReference>
<dbReference type="PROSITE" id="PS01095">
    <property type="entry name" value="GH18_1"/>
    <property type="match status" value="1"/>
</dbReference>
<dbReference type="OMA" id="MFWELSQ"/>
<evidence type="ECO:0000256" key="1">
    <source>
        <dbReference type="ARBA" id="ARBA00009121"/>
    </source>
</evidence>
<dbReference type="SUPFAM" id="SSF51055">
    <property type="entry name" value="Carbohydrate binding domain"/>
    <property type="match status" value="2"/>
</dbReference>
<dbReference type="Pfam" id="PF02839">
    <property type="entry name" value="CBM_5_12"/>
    <property type="match status" value="2"/>
</dbReference>
<dbReference type="InterPro" id="IPR000601">
    <property type="entry name" value="PKD_dom"/>
</dbReference>
<evidence type="ECO:0000256" key="6">
    <source>
        <dbReference type="SAM" id="MobiDB-lite"/>
    </source>
</evidence>
<dbReference type="PROSITE" id="PS51910">
    <property type="entry name" value="GH18_2"/>
    <property type="match status" value="1"/>
</dbReference>
<protein>
    <submittedName>
        <fullName evidence="9">PKD domain-containing protein</fullName>
    </submittedName>
</protein>
<gene>
    <name evidence="9" type="ORF">E5139_01890</name>
</gene>
<dbReference type="Gene3D" id="3.10.50.10">
    <property type="match status" value="1"/>
</dbReference>
<keyword evidence="4" id="KW-0119">Carbohydrate metabolism</keyword>
<dbReference type="PANTHER" id="PTHR11177">
    <property type="entry name" value="CHITINASE"/>
    <property type="match status" value="1"/>
</dbReference>
<dbReference type="GO" id="GO:0030246">
    <property type="term" value="F:carbohydrate binding"/>
    <property type="evidence" value="ECO:0007669"/>
    <property type="project" value="InterPro"/>
</dbReference>
<evidence type="ECO:0000313" key="10">
    <source>
        <dbReference type="Proteomes" id="UP000297053"/>
    </source>
</evidence>
<dbReference type="InterPro" id="IPR036573">
    <property type="entry name" value="CBM_sf_5/12"/>
</dbReference>
<keyword evidence="2" id="KW-0378">Hydrolase</keyword>
<feature type="compositionally biased region" description="Gly residues" evidence="6">
    <location>
        <begin position="136"/>
        <end position="148"/>
    </location>
</feature>
<sequence>MLQKATALSALAVGASATATAADCSGVSEWDASATYNGGDQVTYDGALWTAEWWTSGTQPAEDASVWTKEGACGDTPPGDGDEGTDCSEVSAWESDVAYTGGDQVTYDDSLWTAEWWTKGTEPAESENVWTLEGPCGDGGGGGGGGGDENQSPDASFTVSPSSPEPDEEVTLDASGSSDPDGDSLSYEWEIETVGTVEGAENSLTFDEAGDYEVTLTVTDAEGASSSVTETLSVAEAPDPPSDEFKVIGYYPGWKATPEYDYYPEDIPFDKVTHVQYAFLGVDADEAVPTIMSDQDRENLERFKELKDGAASDTKITLSIGGWADSTGFSEIAATESNRQSFADRCVEILRKYNLDGIDIDWEHPGSSQGKCQCGSNEDYETHVDLLQALRDTLDAAAEEDGKYYELSVANGGSDWNAGGLRHGDIGEICDFASIMAYDFTGSWMDVVGQNAPLYGDSHPTENSQYGETYTAQYFVEYSVDKLYAGDHGETGYWPGQWEYPPAEPAEYDELVLGLPFYGRGFNGTEMYGNYSGLPEGTWHDQLEDGADPTGAFDFGDLEENIEGADGWTKKRHDPGAVPYIVNEDEETIISYDDEQAIEEKVEFAKERGMQGVMFWELSQDWNQTLLDAINRTA</sequence>
<feature type="compositionally biased region" description="Polar residues" evidence="6">
    <location>
        <begin position="149"/>
        <end position="162"/>
    </location>
</feature>